<reference evidence="2 3" key="1">
    <citation type="submission" date="2024-09" db="EMBL/GenBank/DDBJ databases">
        <authorList>
            <person name="Sun Q."/>
            <person name="Mori K."/>
        </authorList>
    </citation>
    <scope>NUCLEOTIDE SEQUENCE [LARGE SCALE GENOMIC DNA]</scope>
    <source>
        <strain evidence="2 3">CECT 8622</strain>
    </source>
</reference>
<dbReference type="Gene3D" id="3.30.1370.110">
    <property type="match status" value="1"/>
</dbReference>
<sequence length="187" mass="21571">MKFNIGDAVSVLDEDLSGVVIQIKDTLITIETHDGFELQFLASDLVQHKSESDLRKDMFFNTNMDALILEKEQSLKRKQIKTKAKERYEPSMEVDLHIHQLVKSYKGLSSHDILNLQLDTARHKLEFAISKRIQKIVFIHGVGEGVLKTELDYLFGRYNNIKFYDANYQKYGLGATEVYIFQNIAPN</sequence>
<dbReference type="Pfam" id="PF01713">
    <property type="entry name" value="Smr"/>
    <property type="match status" value="1"/>
</dbReference>
<dbReference type="Proteomes" id="UP001589585">
    <property type="component" value="Unassembled WGS sequence"/>
</dbReference>
<gene>
    <name evidence="2" type="ORF">ACFFU9_12460</name>
</gene>
<evidence type="ECO:0000313" key="2">
    <source>
        <dbReference type="EMBL" id="MFB9057553.1"/>
    </source>
</evidence>
<dbReference type="RefSeq" id="WP_379861786.1">
    <property type="nucleotide sequence ID" value="NZ_JBHMFC010000081.1"/>
</dbReference>
<feature type="domain" description="Smr" evidence="1">
    <location>
        <begin position="122"/>
        <end position="179"/>
    </location>
</feature>
<evidence type="ECO:0000259" key="1">
    <source>
        <dbReference type="Pfam" id="PF01713"/>
    </source>
</evidence>
<protein>
    <submittedName>
        <fullName evidence="2">Smr/MutS family protein</fullName>
    </submittedName>
</protein>
<organism evidence="2 3">
    <name type="scientific">Mariniflexile ostreae</name>
    <dbReference type="NCBI Taxonomy" id="1520892"/>
    <lineage>
        <taxon>Bacteria</taxon>
        <taxon>Pseudomonadati</taxon>
        <taxon>Bacteroidota</taxon>
        <taxon>Flavobacteriia</taxon>
        <taxon>Flavobacteriales</taxon>
        <taxon>Flavobacteriaceae</taxon>
        <taxon>Mariniflexile</taxon>
    </lineage>
</organism>
<dbReference type="InterPro" id="IPR002625">
    <property type="entry name" value="Smr_dom"/>
</dbReference>
<dbReference type="InterPro" id="IPR036063">
    <property type="entry name" value="Smr_dom_sf"/>
</dbReference>
<proteinExistence type="predicted"/>
<dbReference type="EMBL" id="JBHMFC010000081">
    <property type="protein sequence ID" value="MFB9057553.1"/>
    <property type="molecule type" value="Genomic_DNA"/>
</dbReference>
<evidence type="ECO:0000313" key="3">
    <source>
        <dbReference type="Proteomes" id="UP001589585"/>
    </source>
</evidence>
<comment type="caution">
    <text evidence="2">The sequence shown here is derived from an EMBL/GenBank/DDBJ whole genome shotgun (WGS) entry which is preliminary data.</text>
</comment>
<keyword evidence="3" id="KW-1185">Reference proteome</keyword>
<accession>A0ABV5FDN3</accession>
<name>A0ABV5FDN3_9FLAO</name>